<proteinExistence type="inferred from homology"/>
<dbReference type="PANTHER" id="PTHR11999">
    <property type="entry name" value="GROUP II PYRIDOXAL-5-PHOSPHATE DECARBOXYLASE"/>
    <property type="match status" value="1"/>
</dbReference>
<keyword evidence="5 7" id="KW-0456">Lyase</keyword>
<dbReference type="KEGG" id="kfa:Q73A0000_07690"/>
<evidence type="ECO:0000313" key="9">
    <source>
        <dbReference type="Proteomes" id="UP000594195"/>
    </source>
</evidence>
<sequence length="446" mass="49376">MIESVTDYANQFISGLSTVKAFQDKEATSLEITNQKRSLSELLDLYQKQVAETGINAASGKHLGYIPGGGVFTAALADFIAAITNPFASVHYASPGAATIENEVINWLKTIFSFPESSVGCLSSGGSISTLIAFTAARDQHKVKNEFIPKNVVYLSEQVHHSTQKALRIIGLEDVVIRYISLDSNHKIKTDSLEELIQNDIAAGLQPFMVVATAGTTDTGTIDPLDEIADIAKNYKMWFHVDAAYGGFFIMTSKKELFKGIEKADSMIIDPHKGLFLPYGVGAVLIKDSSAVLHSNYYTANYMQDGASEEMLKSPANVSPELTKHFRGLRVWLPLQIHGIEPFIACLEEKLLLVHYFRNRLADLGFCLGPEPDLSVSYFWYPFETDADQKNKQLMDAIHADGSVFLSSSIIENRFVIRIAILAFRTKKEIIDEAIEMIKNCLTKIK</sequence>
<dbReference type="GO" id="GO:0008483">
    <property type="term" value="F:transaminase activity"/>
    <property type="evidence" value="ECO:0007669"/>
    <property type="project" value="UniProtKB-KW"/>
</dbReference>
<dbReference type="Pfam" id="PF00282">
    <property type="entry name" value="Pyridoxal_deC"/>
    <property type="match status" value="1"/>
</dbReference>
<dbReference type="Proteomes" id="UP000594195">
    <property type="component" value="Chromosome"/>
</dbReference>
<keyword evidence="8" id="KW-0032">Aminotransferase</keyword>
<evidence type="ECO:0000256" key="1">
    <source>
        <dbReference type="ARBA" id="ARBA00001933"/>
    </source>
</evidence>
<keyword evidence="8" id="KW-0808">Transferase</keyword>
<evidence type="ECO:0000256" key="2">
    <source>
        <dbReference type="ARBA" id="ARBA00009533"/>
    </source>
</evidence>
<dbReference type="GO" id="GO:0030170">
    <property type="term" value="F:pyridoxal phosphate binding"/>
    <property type="evidence" value="ECO:0007669"/>
    <property type="project" value="InterPro"/>
</dbReference>
<evidence type="ECO:0000256" key="5">
    <source>
        <dbReference type="ARBA" id="ARBA00023239"/>
    </source>
</evidence>
<comment type="cofactor">
    <cofactor evidence="1 6 7">
        <name>pyridoxal 5'-phosphate</name>
        <dbReference type="ChEBI" id="CHEBI:597326"/>
    </cofactor>
</comment>
<dbReference type="RefSeq" id="WP_193813680.1">
    <property type="nucleotide sequence ID" value="NZ_CP040442.1"/>
</dbReference>
<feature type="modified residue" description="N6-(pyridoxal phosphate)lysine" evidence="6">
    <location>
        <position position="273"/>
    </location>
</feature>
<protein>
    <submittedName>
        <fullName evidence="8">Aminotransferase class V-fold PLP-dependent enzyme</fullName>
    </submittedName>
</protein>
<evidence type="ECO:0000313" key="8">
    <source>
        <dbReference type="EMBL" id="QOW10255.1"/>
    </source>
</evidence>
<organism evidence="8 9">
    <name type="scientific">Kaistella flava</name>
    <name type="common">ex Peng et al. 2021</name>
    <dbReference type="NCBI Taxonomy" id="2038776"/>
    <lineage>
        <taxon>Bacteria</taxon>
        <taxon>Pseudomonadati</taxon>
        <taxon>Bacteroidota</taxon>
        <taxon>Flavobacteriia</taxon>
        <taxon>Flavobacteriales</taxon>
        <taxon>Weeksellaceae</taxon>
        <taxon>Chryseobacterium group</taxon>
        <taxon>Kaistella</taxon>
    </lineage>
</organism>
<dbReference type="Gene3D" id="3.40.640.10">
    <property type="entry name" value="Type I PLP-dependent aspartate aminotransferase-like (Major domain)"/>
    <property type="match status" value="1"/>
</dbReference>
<keyword evidence="9" id="KW-1185">Reference proteome</keyword>
<dbReference type="SUPFAM" id="SSF53383">
    <property type="entry name" value="PLP-dependent transferases"/>
    <property type="match status" value="1"/>
</dbReference>
<accession>A0A7M2Y9C1</accession>
<gene>
    <name evidence="8" type="ORF">Q73A0000_07690</name>
</gene>
<dbReference type="InterPro" id="IPR015422">
    <property type="entry name" value="PyrdxlP-dep_Trfase_small"/>
</dbReference>
<dbReference type="AlphaFoldDB" id="A0A7M2Y9C1"/>
<dbReference type="InterPro" id="IPR002129">
    <property type="entry name" value="PyrdxlP-dep_de-COase"/>
</dbReference>
<dbReference type="PANTHER" id="PTHR11999:SF70">
    <property type="entry name" value="MIP05841P"/>
    <property type="match status" value="1"/>
</dbReference>
<dbReference type="InterPro" id="IPR010977">
    <property type="entry name" value="Aromatic_deC"/>
</dbReference>
<dbReference type="InterPro" id="IPR015421">
    <property type="entry name" value="PyrdxlP-dep_Trfase_major"/>
</dbReference>
<evidence type="ECO:0000256" key="7">
    <source>
        <dbReference type="RuleBase" id="RU000382"/>
    </source>
</evidence>
<dbReference type="GO" id="GO:0016831">
    <property type="term" value="F:carboxy-lyase activity"/>
    <property type="evidence" value="ECO:0007669"/>
    <property type="project" value="UniProtKB-KW"/>
</dbReference>
<comment type="similarity">
    <text evidence="2 7">Belongs to the group II decarboxylase family.</text>
</comment>
<dbReference type="GO" id="GO:0019752">
    <property type="term" value="P:carboxylic acid metabolic process"/>
    <property type="evidence" value="ECO:0007669"/>
    <property type="project" value="InterPro"/>
</dbReference>
<dbReference type="GO" id="GO:0005737">
    <property type="term" value="C:cytoplasm"/>
    <property type="evidence" value="ECO:0007669"/>
    <property type="project" value="TreeGrafter"/>
</dbReference>
<keyword evidence="3" id="KW-0210">Decarboxylase</keyword>
<name>A0A7M2Y9C1_9FLAO</name>
<evidence type="ECO:0000256" key="6">
    <source>
        <dbReference type="PIRSR" id="PIRSR602129-50"/>
    </source>
</evidence>
<dbReference type="EMBL" id="CP040442">
    <property type="protein sequence ID" value="QOW10255.1"/>
    <property type="molecule type" value="Genomic_DNA"/>
</dbReference>
<keyword evidence="4 6" id="KW-0663">Pyridoxal phosphate</keyword>
<reference evidence="8 9" key="1">
    <citation type="submission" date="2019-05" db="EMBL/GenBank/DDBJ databases">
        <title>Chryseobacterium sp. isolated from King George Island, maritime Antarctica.</title>
        <authorList>
            <person name="Peng X."/>
        </authorList>
    </citation>
    <scope>NUCLEOTIDE SEQUENCE [LARGE SCALE GENOMIC DNA]</scope>
    <source>
        <strain evidence="8 9">7-3A</strain>
    </source>
</reference>
<evidence type="ECO:0000256" key="3">
    <source>
        <dbReference type="ARBA" id="ARBA00022793"/>
    </source>
</evidence>
<dbReference type="InterPro" id="IPR015424">
    <property type="entry name" value="PyrdxlP-dep_Trfase"/>
</dbReference>
<dbReference type="Gene3D" id="3.90.1150.10">
    <property type="entry name" value="Aspartate Aminotransferase, domain 1"/>
    <property type="match status" value="1"/>
</dbReference>
<evidence type="ECO:0000256" key="4">
    <source>
        <dbReference type="ARBA" id="ARBA00022898"/>
    </source>
</evidence>